<proteinExistence type="predicted"/>
<name>A0A939GYZ0_9BURK</name>
<dbReference type="Pfam" id="PF06252">
    <property type="entry name" value="GemA"/>
    <property type="match status" value="1"/>
</dbReference>
<feature type="region of interest" description="Disordered" evidence="1">
    <location>
        <begin position="1"/>
        <end position="23"/>
    </location>
</feature>
<feature type="compositionally biased region" description="Low complexity" evidence="1">
    <location>
        <begin position="7"/>
        <end position="16"/>
    </location>
</feature>
<comment type="caution">
    <text evidence="2">The sequence shown here is derived from an EMBL/GenBank/DDBJ whole genome shotgun (WGS) entry which is preliminary data.</text>
</comment>
<evidence type="ECO:0000313" key="2">
    <source>
        <dbReference type="EMBL" id="MBO1250734.1"/>
    </source>
</evidence>
<dbReference type="RefSeq" id="WP_207576124.1">
    <property type="nucleotide sequence ID" value="NZ_JAFNME010000041.1"/>
</dbReference>
<gene>
    <name evidence="2" type="ORF">J1777_13005</name>
</gene>
<organism evidence="2 3">
    <name type="scientific">Comamonas denitrificans</name>
    <dbReference type="NCBI Taxonomy" id="117506"/>
    <lineage>
        <taxon>Bacteria</taxon>
        <taxon>Pseudomonadati</taxon>
        <taxon>Pseudomonadota</taxon>
        <taxon>Betaproteobacteria</taxon>
        <taxon>Burkholderiales</taxon>
        <taxon>Comamonadaceae</taxon>
        <taxon>Comamonas</taxon>
    </lineage>
</organism>
<dbReference type="AlphaFoldDB" id="A0A939GYZ0"/>
<dbReference type="InterPro" id="IPR009363">
    <property type="entry name" value="Phage_Mu_Gp16"/>
</dbReference>
<reference evidence="2" key="1">
    <citation type="submission" date="2021-03" db="EMBL/GenBank/DDBJ databases">
        <title>Comamonas denitrificans.</title>
        <authorList>
            <person name="Finster K."/>
        </authorList>
    </citation>
    <scope>NUCLEOTIDE SEQUENCE</scope>
    <source>
        <strain evidence="2">MM2021_4</strain>
    </source>
</reference>
<dbReference type="EMBL" id="JAFNME010000041">
    <property type="protein sequence ID" value="MBO1250734.1"/>
    <property type="molecule type" value="Genomic_DNA"/>
</dbReference>
<evidence type="ECO:0000256" key="1">
    <source>
        <dbReference type="SAM" id="MobiDB-lite"/>
    </source>
</evidence>
<sequence length="154" mass="17237">MSTRRFTATTSQSKAAAQRKRELGHIHQGRAALGWSEDDYRYHLHQLTGRSSSADLDDAGRAKVLAHMATLGYKPKASTFKPFTQSAKIQWLWRKIDEHGGLHDASHAALLAFVSRTSGMKVDSLDWLPVREASDAIEALKAMLDRAKRAQRRP</sequence>
<protein>
    <submittedName>
        <fullName evidence="2">Regulatory protein GemA</fullName>
    </submittedName>
</protein>
<evidence type="ECO:0000313" key="3">
    <source>
        <dbReference type="Proteomes" id="UP000664731"/>
    </source>
</evidence>
<dbReference type="Proteomes" id="UP000664731">
    <property type="component" value="Unassembled WGS sequence"/>
</dbReference>
<accession>A0A939GYZ0</accession>
<keyword evidence="3" id="KW-1185">Reference proteome</keyword>